<dbReference type="SUPFAM" id="SSF46785">
    <property type="entry name" value="Winged helix' DNA-binding domain"/>
    <property type="match status" value="1"/>
</dbReference>
<dbReference type="GO" id="GO:0003677">
    <property type="term" value="F:DNA binding"/>
    <property type="evidence" value="ECO:0007669"/>
    <property type="project" value="UniProtKB-KW"/>
</dbReference>
<evidence type="ECO:0000256" key="3">
    <source>
        <dbReference type="ARBA" id="ARBA00023163"/>
    </source>
</evidence>
<protein>
    <submittedName>
        <fullName evidence="5">Regulatory protein GntR HTH</fullName>
    </submittedName>
</protein>
<dbReference type="PANTHER" id="PTHR43537">
    <property type="entry name" value="TRANSCRIPTIONAL REGULATOR, GNTR FAMILY"/>
    <property type="match status" value="1"/>
</dbReference>
<dbReference type="GO" id="GO:0003700">
    <property type="term" value="F:DNA-binding transcription factor activity"/>
    <property type="evidence" value="ECO:0007669"/>
    <property type="project" value="InterPro"/>
</dbReference>
<gene>
    <name evidence="5" type="ordered locus">Entcl_3824</name>
</gene>
<dbReference type="Gene3D" id="1.20.120.530">
    <property type="entry name" value="GntR ligand-binding domain-like"/>
    <property type="match status" value="1"/>
</dbReference>
<organism evidence="5 6">
    <name type="scientific">Enterobacter lignolyticus (strain SCF1)</name>
    <dbReference type="NCBI Taxonomy" id="701347"/>
    <lineage>
        <taxon>Bacteria</taxon>
        <taxon>Pseudomonadati</taxon>
        <taxon>Pseudomonadota</taxon>
        <taxon>Gammaproteobacteria</taxon>
        <taxon>Enterobacterales</taxon>
        <taxon>Enterobacteriaceae</taxon>
        <taxon>Pluralibacter</taxon>
    </lineage>
</organism>
<evidence type="ECO:0000313" key="6">
    <source>
        <dbReference type="Proteomes" id="UP000006872"/>
    </source>
</evidence>
<reference evidence="6" key="1">
    <citation type="submission" date="2010-10" db="EMBL/GenBank/DDBJ databases">
        <title>Complete sequence of Enterobacter cloacae SCF1.</title>
        <authorList>
            <consortium name="US DOE Joint Genome Institute"/>
            <person name="Lucas S."/>
            <person name="Copeland A."/>
            <person name="Lapidus A."/>
            <person name="Cheng J.-F."/>
            <person name="Bruce D."/>
            <person name="Goodwin L."/>
            <person name="Pitluck S."/>
            <person name="Davenport K."/>
            <person name="Detter J.C."/>
            <person name="Han C."/>
            <person name="Tapia R."/>
            <person name="Land M."/>
            <person name="Hauser L."/>
            <person name="Chang Y.-J."/>
            <person name="Jeffries C."/>
            <person name="Kyrpides N."/>
            <person name="Ivanova N."/>
            <person name="Mikhailova N."/>
            <person name="DeAngelis K."/>
            <person name="Arkin A.P."/>
            <person name="Chivian D."/>
            <person name="Edwards B."/>
            <person name="Woo H."/>
            <person name="Hazen T.C."/>
            <person name="Woyke T."/>
        </authorList>
    </citation>
    <scope>NUCLEOTIDE SEQUENCE [LARGE SCALE GENOMIC DNA]</scope>
    <source>
        <strain evidence="6">SCF1</strain>
    </source>
</reference>
<evidence type="ECO:0000256" key="2">
    <source>
        <dbReference type="ARBA" id="ARBA00023125"/>
    </source>
</evidence>
<dbReference type="PROSITE" id="PS50949">
    <property type="entry name" value="HTH_GNTR"/>
    <property type="match status" value="1"/>
</dbReference>
<dbReference type="Gene3D" id="1.10.10.10">
    <property type="entry name" value="Winged helix-like DNA-binding domain superfamily/Winged helix DNA-binding domain"/>
    <property type="match status" value="1"/>
</dbReference>
<reference evidence="5 6" key="2">
    <citation type="journal article" date="2011" name="Stand. Genomic Sci.">
        <title>Complete genome sequence of 'Enterobacter lignolyticus' SCF1.</title>
        <authorList>
            <person name="Deangelis K.M."/>
            <person name="D'Haeseleer P."/>
            <person name="Chivian D."/>
            <person name="Fortney J.L."/>
            <person name="Khudyakov J."/>
            <person name="Simmons B."/>
            <person name="Woo H."/>
            <person name="Arkin A.P."/>
            <person name="Davenport K.W."/>
            <person name="Goodwin L."/>
            <person name="Chen A."/>
            <person name="Ivanova N."/>
            <person name="Kyrpides N.C."/>
            <person name="Mavromatis K."/>
            <person name="Woyke T."/>
            <person name="Hazen T.C."/>
        </authorList>
    </citation>
    <scope>NUCLEOTIDE SEQUENCE [LARGE SCALE GENOMIC DNA]</scope>
    <source>
        <strain evidence="5 6">SCF1</strain>
    </source>
</reference>
<keyword evidence="1" id="KW-0805">Transcription regulation</keyword>
<dbReference type="HOGENOM" id="CLU_017584_9_0_6"/>
<name>E3GBM2_ENTLS</name>
<proteinExistence type="predicted"/>
<evidence type="ECO:0000256" key="1">
    <source>
        <dbReference type="ARBA" id="ARBA00023015"/>
    </source>
</evidence>
<dbReference type="CDD" id="cd07377">
    <property type="entry name" value="WHTH_GntR"/>
    <property type="match status" value="1"/>
</dbReference>
<dbReference type="InterPro" id="IPR036388">
    <property type="entry name" value="WH-like_DNA-bd_sf"/>
</dbReference>
<dbReference type="PANTHER" id="PTHR43537:SF5">
    <property type="entry name" value="UXU OPERON TRANSCRIPTIONAL REGULATOR"/>
    <property type="match status" value="1"/>
</dbReference>
<evidence type="ECO:0000313" key="5">
    <source>
        <dbReference type="EMBL" id="ADO50064.1"/>
    </source>
</evidence>
<dbReference type="SUPFAM" id="SSF48008">
    <property type="entry name" value="GntR ligand-binding domain-like"/>
    <property type="match status" value="1"/>
</dbReference>
<dbReference type="AlphaFoldDB" id="E3GBM2"/>
<dbReference type="InterPro" id="IPR036390">
    <property type="entry name" value="WH_DNA-bd_sf"/>
</dbReference>
<dbReference type="KEGG" id="esc:Entcl_3824"/>
<dbReference type="InterPro" id="IPR000524">
    <property type="entry name" value="Tscrpt_reg_HTH_GntR"/>
</dbReference>
<keyword evidence="6" id="KW-1185">Reference proteome</keyword>
<evidence type="ECO:0000259" key="4">
    <source>
        <dbReference type="PROSITE" id="PS50949"/>
    </source>
</evidence>
<keyword evidence="3" id="KW-0804">Transcription</keyword>
<dbReference type="Pfam" id="PF07729">
    <property type="entry name" value="FCD"/>
    <property type="match status" value="1"/>
</dbReference>
<dbReference type="SMART" id="SM00345">
    <property type="entry name" value="HTH_GNTR"/>
    <property type="match status" value="1"/>
</dbReference>
<accession>E3GBM2</accession>
<dbReference type="STRING" id="701347.Entcl_3824"/>
<sequence>MLRMGLFQGEIHRKIMITHAVIFAPIGQVSRSDQIVQRLSNAIITGLLEPHEQLPNEADLAKMMGVSHITIREALNTLRANNLIHTVRGRNGGSFVCEKNAEPSGTLHPFRTISTDYLSDLGEMHCAVISHSARLASRRMTATDVQRLQEFVGVLKAADTPELKTQADMRCLLTIAANSHSARLASQELQLQAEWASLVAVLYRSDAIHQQVVGLYESLTAAFARHDEAEAVQASARLIDAFTFHLIENKIKYNSR</sequence>
<dbReference type="Proteomes" id="UP000006872">
    <property type="component" value="Chromosome"/>
</dbReference>
<dbReference type="EMBL" id="CP002272">
    <property type="protein sequence ID" value="ADO50064.1"/>
    <property type="molecule type" value="Genomic_DNA"/>
</dbReference>
<dbReference type="InterPro" id="IPR008920">
    <property type="entry name" value="TF_FadR/GntR_C"/>
</dbReference>
<feature type="domain" description="HTH gntR-type" evidence="4">
    <location>
        <begin position="29"/>
        <end position="99"/>
    </location>
</feature>
<keyword evidence="2" id="KW-0238">DNA-binding</keyword>
<dbReference type="eggNOG" id="COG2186">
    <property type="taxonomic scope" value="Bacteria"/>
</dbReference>
<dbReference type="SMART" id="SM00895">
    <property type="entry name" value="FCD"/>
    <property type="match status" value="1"/>
</dbReference>
<dbReference type="Pfam" id="PF00392">
    <property type="entry name" value="GntR"/>
    <property type="match status" value="1"/>
</dbReference>
<dbReference type="InterPro" id="IPR011711">
    <property type="entry name" value="GntR_C"/>
</dbReference>
<dbReference type="PRINTS" id="PR00035">
    <property type="entry name" value="HTHGNTR"/>
</dbReference>